<dbReference type="InterPro" id="IPR025345">
    <property type="entry name" value="DUF4249"/>
</dbReference>
<dbReference type="KEGG" id="mgot:MgSA37_03024"/>
<gene>
    <name evidence="1" type="ORF">MgSA37_03024</name>
</gene>
<organism evidence="1 2">
    <name type="scientific">Mucilaginibacter gotjawali</name>
    <dbReference type="NCBI Taxonomy" id="1550579"/>
    <lineage>
        <taxon>Bacteria</taxon>
        <taxon>Pseudomonadati</taxon>
        <taxon>Bacteroidota</taxon>
        <taxon>Sphingobacteriia</taxon>
        <taxon>Sphingobacteriales</taxon>
        <taxon>Sphingobacteriaceae</taxon>
        <taxon>Mucilaginibacter</taxon>
    </lineage>
</organism>
<evidence type="ECO:0000313" key="2">
    <source>
        <dbReference type="Proteomes" id="UP000218263"/>
    </source>
</evidence>
<accession>A0A0X8X395</accession>
<keyword evidence="2" id="KW-1185">Reference proteome</keyword>
<protein>
    <submittedName>
        <fullName evidence="1">Uncharacterized protein</fullName>
    </submittedName>
</protein>
<dbReference type="OrthoDB" id="1062680at2"/>
<dbReference type="AlphaFoldDB" id="A0A0X8X395"/>
<dbReference type="Pfam" id="PF14054">
    <property type="entry name" value="DUF4249"/>
    <property type="match status" value="1"/>
</dbReference>
<dbReference type="RefSeq" id="WP_096352939.1">
    <property type="nucleotide sequence ID" value="NZ_AP017313.1"/>
</dbReference>
<sequence length="388" mass="43039">MVKFRSTCFLILASLFCCKKPYNPPASSTANSYLVVEGVINPGSDSTIIKLSKTVTLNAGITLNPITGATVTVENNQGNTWPLIDDGNGSYFSTALNLPASQQYRLRISIASGSQYLSDFESVKITPPIDSIGYLVENDGLQLYINAHDPSNSTHYYRWDYDETWIFHAKYLSVSRLDTIKHTIEYRTPDQMVYYCFGNQKSSNIILNSTTKLSQDVVYQSPLTKIPLTSEKLESKYSILVKQYALSPKAYAFYQNLKKNTEQLGSIFDAEPSQLVGNIHCTTNSGEPVIGYITVASIQSKRIFIANSSLPKGISATYPYDCEEDTAYYANKQGFNDVQNTLINPPYSYEATTPVSAPGGGIIAYKYSTPVCMDCTLRGTTKVPSFWK</sequence>
<dbReference type="EMBL" id="AP017313">
    <property type="protein sequence ID" value="BAU54845.1"/>
    <property type="molecule type" value="Genomic_DNA"/>
</dbReference>
<proteinExistence type="predicted"/>
<evidence type="ECO:0000313" key="1">
    <source>
        <dbReference type="EMBL" id="BAU54845.1"/>
    </source>
</evidence>
<dbReference type="Proteomes" id="UP000218263">
    <property type="component" value="Chromosome"/>
</dbReference>
<name>A0A0X8X395_9SPHI</name>
<reference evidence="1 2" key="1">
    <citation type="submission" date="2015-12" db="EMBL/GenBank/DDBJ databases">
        <title>Genome sequence of Mucilaginibacter gotjawali.</title>
        <authorList>
            <person name="Lee J.S."/>
            <person name="Lee K.C."/>
            <person name="Kim K.K."/>
            <person name="Lee B.W."/>
        </authorList>
    </citation>
    <scope>NUCLEOTIDE SEQUENCE [LARGE SCALE GENOMIC DNA]</scope>
    <source>
        <strain evidence="1 2">SA3-7</strain>
    </source>
</reference>